<proteinExistence type="predicted"/>
<name>A0A094ZVC5_SCHHA</name>
<dbReference type="AlphaFoldDB" id="A0A094ZVC5"/>
<dbReference type="EMBL" id="KL250845">
    <property type="protein sequence ID" value="KGB37099.1"/>
    <property type="molecule type" value="Genomic_DNA"/>
</dbReference>
<reference evidence="1" key="1">
    <citation type="journal article" date="2012" name="Nat. Genet.">
        <title>Whole-genome sequence of Schistosoma haematobium.</title>
        <authorList>
            <person name="Young N.D."/>
            <person name="Jex A.R."/>
            <person name="Li B."/>
            <person name="Liu S."/>
            <person name="Yang L."/>
            <person name="Xiong Z."/>
            <person name="Li Y."/>
            <person name="Cantacessi C."/>
            <person name="Hall R.S."/>
            <person name="Xu X."/>
            <person name="Chen F."/>
            <person name="Wu X."/>
            <person name="Zerlotini A."/>
            <person name="Oliveira G."/>
            <person name="Hofmann A."/>
            <person name="Zhang G."/>
            <person name="Fang X."/>
            <person name="Kang Y."/>
            <person name="Campbell B.E."/>
            <person name="Loukas A."/>
            <person name="Ranganathan S."/>
            <person name="Rollinson D."/>
            <person name="Rinaldi G."/>
            <person name="Brindley P.J."/>
            <person name="Yang H."/>
            <person name="Wang J."/>
            <person name="Wang J."/>
            <person name="Gasser R.B."/>
        </authorList>
    </citation>
    <scope>NUCLEOTIDE SEQUENCE [LARGE SCALE GENOMIC DNA]</scope>
</reference>
<sequence>MESFKNLAEAEIFHRQKEKKNDGLYPIVIDDGCLIQEREYISLIAASGSEVDSNGHIIIFIQIKARANSFIRINQSITSPELRLELTKSLKEIHQL</sequence>
<organism evidence="1">
    <name type="scientific">Schistosoma haematobium</name>
    <name type="common">Blood fluke</name>
    <dbReference type="NCBI Taxonomy" id="6185"/>
    <lineage>
        <taxon>Eukaryota</taxon>
        <taxon>Metazoa</taxon>
        <taxon>Spiralia</taxon>
        <taxon>Lophotrochozoa</taxon>
        <taxon>Platyhelminthes</taxon>
        <taxon>Trematoda</taxon>
        <taxon>Digenea</taxon>
        <taxon>Strigeidida</taxon>
        <taxon>Schistosomatoidea</taxon>
        <taxon>Schistosomatidae</taxon>
        <taxon>Schistosoma</taxon>
    </lineage>
</organism>
<protein>
    <submittedName>
        <fullName evidence="1">Uncharacterized protein</fullName>
    </submittedName>
</protein>
<evidence type="ECO:0000313" key="1">
    <source>
        <dbReference type="EMBL" id="KGB37099.1"/>
    </source>
</evidence>
<gene>
    <name evidence="1" type="ORF">MS3_05430</name>
</gene>
<accession>A0A094ZVC5</accession>